<evidence type="ECO:0000256" key="1">
    <source>
        <dbReference type="SAM" id="SignalP"/>
    </source>
</evidence>
<organism evidence="2 3">
    <name type="scientific">Janthinobacterium rivuli</name>
    <dbReference type="NCBI Taxonomy" id="2751478"/>
    <lineage>
        <taxon>Bacteria</taxon>
        <taxon>Pseudomonadati</taxon>
        <taxon>Pseudomonadota</taxon>
        <taxon>Betaproteobacteria</taxon>
        <taxon>Burkholderiales</taxon>
        <taxon>Oxalobacteraceae</taxon>
        <taxon>Janthinobacterium</taxon>
    </lineage>
</organism>
<dbReference type="PROSITE" id="PS51257">
    <property type="entry name" value="PROKAR_LIPOPROTEIN"/>
    <property type="match status" value="1"/>
</dbReference>
<keyword evidence="1" id="KW-0732">Signal</keyword>
<reference evidence="2 3" key="1">
    <citation type="submission" date="2023-04" db="EMBL/GenBank/DDBJ databases">
        <title>Nanopore sequencing of Janthinobacterium from water.</title>
        <authorList>
            <person name="Ciuchcinski K."/>
            <person name="Rokowska A."/>
            <person name="Dziewit L."/>
        </authorList>
    </citation>
    <scope>NUCLEOTIDE SEQUENCE [LARGE SCALE GENOMIC DNA]</scope>
    <source>
        <strain evidence="2 3">DEMB2</strain>
    </source>
</reference>
<name>A0ABY8IAL1_9BURK</name>
<proteinExistence type="predicted"/>
<evidence type="ECO:0000313" key="2">
    <source>
        <dbReference type="EMBL" id="WFR81976.1"/>
    </source>
</evidence>
<accession>A0ABY8IAL1</accession>
<sequence length="149" mass="15750">MKTDLFHLIAHPCLLVAALLGAACANAAPVAATERQDSIAARMEGFTCTGNIQIPNDTEKHTIELSFDAPDKHGAQGTHLVDGRGKAGNFYGCRQNGDSLSCTYDAGPASGPLTMRFSGNLTQVKGEFNSPFENSATMQFSARCQKSAP</sequence>
<protein>
    <recommendedName>
        <fullName evidence="4">Lipoprotein</fullName>
    </recommendedName>
</protein>
<dbReference type="RefSeq" id="WP_035817766.1">
    <property type="nucleotide sequence ID" value="NZ_CP121464.1"/>
</dbReference>
<evidence type="ECO:0000313" key="3">
    <source>
        <dbReference type="Proteomes" id="UP001219584"/>
    </source>
</evidence>
<feature type="chain" id="PRO_5046998689" description="Lipoprotein" evidence="1">
    <location>
        <begin position="28"/>
        <end position="149"/>
    </location>
</feature>
<evidence type="ECO:0008006" key="4">
    <source>
        <dbReference type="Google" id="ProtNLM"/>
    </source>
</evidence>
<keyword evidence="3" id="KW-1185">Reference proteome</keyword>
<dbReference type="Proteomes" id="UP001219584">
    <property type="component" value="Chromosome"/>
</dbReference>
<feature type="signal peptide" evidence="1">
    <location>
        <begin position="1"/>
        <end position="27"/>
    </location>
</feature>
<gene>
    <name evidence="2" type="ORF">P9875_12785</name>
</gene>
<dbReference type="EMBL" id="CP121464">
    <property type="protein sequence ID" value="WFR81976.1"/>
    <property type="molecule type" value="Genomic_DNA"/>
</dbReference>